<dbReference type="PANTHER" id="PTHR18914">
    <property type="entry name" value="ALPHA CATENIN"/>
    <property type="match status" value="1"/>
</dbReference>
<evidence type="ECO:0000313" key="4">
    <source>
        <dbReference type="Ensembl" id="ENSDCDP00010051275.1"/>
    </source>
</evidence>
<comment type="subcellular location">
    <subcellularLocation>
        <location evidence="1">Cytoplasm</location>
    </subcellularLocation>
</comment>
<proteinExistence type="inferred from homology"/>
<protein>
    <submittedName>
        <fullName evidence="4">Uncharacterized protein</fullName>
    </submittedName>
</protein>
<dbReference type="GO" id="GO:0008013">
    <property type="term" value="F:beta-catenin binding"/>
    <property type="evidence" value="ECO:0007669"/>
    <property type="project" value="TreeGrafter"/>
</dbReference>
<evidence type="ECO:0000256" key="3">
    <source>
        <dbReference type="ARBA" id="ARBA00022490"/>
    </source>
</evidence>
<reference evidence="4" key="3">
    <citation type="submission" date="2025-09" db="UniProtKB">
        <authorList>
            <consortium name="Ensembl"/>
        </authorList>
    </citation>
    <scope>IDENTIFICATION</scope>
</reference>
<dbReference type="Proteomes" id="UP000694580">
    <property type="component" value="Chromosome 8"/>
</dbReference>
<dbReference type="PANTHER" id="PTHR18914:SF30">
    <property type="entry name" value="VINCULIN_ALPHA-CATENIN FAMILY MEMBER 1"/>
    <property type="match status" value="1"/>
</dbReference>
<evidence type="ECO:0000256" key="1">
    <source>
        <dbReference type="ARBA" id="ARBA00004496"/>
    </source>
</evidence>
<dbReference type="InterPro" id="IPR036723">
    <property type="entry name" value="Alpha-catenin/vinculin-like_sf"/>
</dbReference>
<dbReference type="GO" id="GO:0005737">
    <property type="term" value="C:cytoplasm"/>
    <property type="evidence" value="ECO:0007669"/>
    <property type="project" value="UniProtKB-SubCell"/>
</dbReference>
<comment type="similarity">
    <text evidence="2">Belongs to the vinculin/alpha-catenin family.</text>
</comment>
<keyword evidence="5" id="KW-1185">Reference proteome</keyword>
<dbReference type="SUPFAM" id="SSF47220">
    <property type="entry name" value="alpha-catenin/vinculin-like"/>
    <property type="match status" value="1"/>
</dbReference>
<dbReference type="GO" id="GO:0051015">
    <property type="term" value="F:actin filament binding"/>
    <property type="evidence" value="ECO:0007669"/>
    <property type="project" value="InterPro"/>
</dbReference>
<reference evidence="4" key="2">
    <citation type="submission" date="2025-08" db="UniProtKB">
        <authorList>
            <consortium name="Ensembl"/>
        </authorList>
    </citation>
    <scope>IDENTIFICATION</scope>
</reference>
<dbReference type="GO" id="GO:0098609">
    <property type="term" value="P:cell-cell adhesion"/>
    <property type="evidence" value="ECO:0007669"/>
    <property type="project" value="TreeGrafter"/>
</dbReference>
<organism evidence="4 5">
    <name type="scientific">Denticeps clupeoides</name>
    <name type="common">denticle herring</name>
    <dbReference type="NCBI Taxonomy" id="299321"/>
    <lineage>
        <taxon>Eukaryota</taxon>
        <taxon>Metazoa</taxon>
        <taxon>Chordata</taxon>
        <taxon>Craniata</taxon>
        <taxon>Vertebrata</taxon>
        <taxon>Euteleostomi</taxon>
        <taxon>Actinopterygii</taxon>
        <taxon>Neopterygii</taxon>
        <taxon>Teleostei</taxon>
        <taxon>Clupei</taxon>
        <taxon>Clupeiformes</taxon>
        <taxon>Denticipitoidei</taxon>
        <taxon>Denticipitidae</taxon>
        <taxon>Denticeps</taxon>
    </lineage>
</organism>
<reference evidence="4 5" key="1">
    <citation type="submission" date="2020-06" db="EMBL/GenBank/DDBJ databases">
        <authorList>
            <consortium name="Wellcome Sanger Institute Data Sharing"/>
        </authorList>
    </citation>
    <scope>NUCLEOTIDE SEQUENCE [LARGE SCALE GENOMIC DNA]</scope>
</reference>
<dbReference type="Pfam" id="PF01044">
    <property type="entry name" value="Vinculin"/>
    <property type="match status" value="1"/>
</dbReference>
<name>A0AAY4E106_9TELE</name>
<dbReference type="GO" id="GO:0005912">
    <property type="term" value="C:adherens junction"/>
    <property type="evidence" value="ECO:0007669"/>
    <property type="project" value="TreeGrafter"/>
</dbReference>
<evidence type="ECO:0000256" key="2">
    <source>
        <dbReference type="ARBA" id="ARBA00008376"/>
    </source>
</evidence>
<sequence length="362" mass="40250">MWNIHSAAVFCSTDMTSLLEEGLIKTTSIDQVVAPITTRLCHLILLCESRDGPPEQFAHLETGGLSEEEGVSFVFRIMVDSEDDVLRMEMSPLVESMTVAGQHVLLASQKLSIQPNLVEHREELILATQNVLLGVILCQILLAEDDATVRKIVSAAHWVKDCVSKIGASENIPDLLKAFQVFSRAMLLLNRLVEEQVGDLRDPIQRESVKTSLDTLKKCISMLHTAAYTTIKHPGSEQGQAAKTYILQQVESTVTNITSTLQSNCSWAASGPSGYYHGLDILLRDLVFHCMMVAKTSRNELQPQVTQHCIRALQHWSDISQELKVEDDRHLQLRPHLHDLCAALMQQVHELDSAVVTAALCQ</sequence>
<accession>A0AAY4E106</accession>
<dbReference type="GO" id="GO:0016477">
    <property type="term" value="P:cell migration"/>
    <property type="evidence" value="ECO:0007669"/>
    <property type="project" value="TreeGrafter"/>
</dbReference>
<dbReference type="GO" id="GO:0016342">
    <property type="term" value="C:catenin complex"/>
    <property type="evidence" value="ECO:0007669"/>
    <property type="project" value="TreeGrafter"/>
</dbReference>
<evidence type="ECO:0000313" key="5">
    <source>
        <dbReference type="Proteomes" id="UP000694580"/>
    </source>
</evidence>
<dbReference type="InterPro" id="IPR006077">
    <property type="entry name" value="Vinculin/catenin"/>
</dbReference>
<keyword evidence="3" id="KW-0963">Cytoplasm</keyword>
<gene>
    <name evidence="4" type="primary">EXOC4</name>
</gene>
<dbReference type="AlphaFoldDB" id="A0AAY4E106"/>
<dbReference type="GeneTree" id="ENSGT01030000234543"/>
<dbReference type="Ensembl" id="ENSDCDT00010061726.1">
    <property type="protein sequence ID" value="ENSDCDP00010051275.1"/>
    <property type="gene ID" value="ENSDCDG00010030244.1"/>
</dbReference>
<dbReference type="Gene3D" id="1.20.120.810">
    <property type="entry name" value="Vinculin, Vh2 four-helix bundle"/>
    <property type="match status" value="1"/>
</dbReference>